<feature type="compositionally biased region" description="Basic residues" evidence="1">
    <location>
        <begin position="94"/>
        <end position="103"/>
    </location>
</feature>
<dbReference type="PANTHER" id="PTHR34061">
    <property type="entry name" value="PROTEIN, PUTATIVE-RELATED"/>
    <property type="match status" value="1"/>
</dbReference>
<proteinExistence type="predicted"/>
<feature type="region of interest" description="Disordered" evidence="1">
    <location>
        <begin position="70"/>
        <end position="110"/>
    </location>
</feature>
<protein>
    <submittedName>
        <fullName evidence="2">Uncharacterized protein</fullName>
    </submittedName>
</protein>
<evidence type="ECO:0000256" key="1">
    <source>
        <dbReference type="SAM" id="MobiDB-lite"/>
    </source>
</evidence>
<feature type="compositionally biased region" description="Polar residues" evidence="1">
    <location>
        <begin position="1"/>
        <end position="17"/>
    </location>
</feature>
<evidence type="ECO:0000313" key="2">
    <source>
        <dbReference type="EMBL" id="MBX49991.1"/>
    </source>
</evidence>
<accession>A0A2P2P5U3</accession>
<reference evidence="2" key="1">
    <citation type="submission" date="2018-02" db="EMBL/GenBank/DDBJ databases">
        <title>Rhizophora mucronata_Transcriptome.</title>
        <authorList>
            <person name="Meera S.P."/>
            <person name="Sreeshan A."/>
            <person name="Augustine A."/>
        </authorList>
    </citation>
    <scope>NUCLEOTIDE SEQUENCE</scope>
    <source>
        <tissue evidence="2">Leaf</tissue>
    </source>
</reference>
<feature type="region of interest" description="Disordered" evidence="1">
    <location>
        <begin position="1"/>
        <end position="36"/>
    </location>
</feature>
<dbReference type="EMBL" id="GGEC01069507">
    <property type="protein sequence ID" value="MBX49991.1"/>
    <property type="molecule type" value="Transcribed_RNA"/>
</dbReference>
<dbReference type="PANTHER" id="PTHR34061:SF2">
    <property type="entry name" value="PROTEIN, PUTATIVE-RELATED"/>
    <property type="match status" value="1"/>
</dbReference>
<dbReference type="AlphaFoldDB" id="A0A2P2P5U3"/>
<sequence length="110" mass="11730">MAATTSRSCSGLLNLRSSDVEPRVRTPSSHGSPGCGKIDGVAMWFINGVSSAFFASLDRCFCIRIPTMDDGEEANDAPLILNDGNIRHENGTPSRRRTGKGKKSGASDED</sequence>
<name>A0A2P2P5U3_RHIMU</name>
<organism evidence="2">
    <name type="scientific">Rhizophora mucronata</name>
    <name type="common">Asiatic mangrove</name>
    <dbReference type="NCBI Taxonomy" id="61149"/>
    <lineage>
        <taxon>Eukaryota</taxon>
        <taxon>Viridiplantae</taxon>
        <taxon>Streptophyta</taxon>
        <taxon>Embryophyta</taxon>
        <taxon>Tracheophyta</taxon>
        <taxon>Spermatophyta</taxon>
        <taxon>Magnoliopsida</taxon>
        <taxon>eudicotyledons</taxon>
        <taxon>Gunneridae</taxon>
        <taxon>Pentapetalae</taxon>
        <taxon>rosids</taxon>
        <taxon>fabids</taxon>
        <taxon>Malpighiales</taxon>
        <taxon>Rhizophoraceae</taxon>
        <taxon>Rhizophora</taxon>
    </lineage>
</organism>